<gene>
    <name evidence="1" type="ORF">GUJ93_ZPchr0004g38125</name>
</gene>
<dbReference type="AlphaFoldDB" id="A0A8J5RZV6"/>
<name>A0A8J5RZV6_ZIZPA</name>
<comment type="caution">
    <text evidence="1">The sequence shown here is derived from an EMBL/GenBank/DDBJ whole genome shotgun (WGS) entry which is preliminary data.</text>
</comment>
<reference evidence="1" key="1">
    <citation type="journal article" date="2021" name="bioRxiv">
        <title>Whole Genome Assembly and Annotation of Northern Wild Rice, Zizania palustris L., Supports a Whole Genome Duplication in the Zizania Genus.</title>
        <authorList>
            <person name="Haas M."/>
            <person name="Kono T."/>
            <person name="Macchietto M."/>
            <person name="Millas R."/>
            <person name="McGilp L."/>
            <person name="Shao M."/>
            <person name="Duquette J."/>
            <person name="Hirsch C.N."/>
            <person name="Kimball J."/>
        </authorList>
    </citation>
    <scope>NUCLEOTIDE SEQUENCE</scope>
    <source>
        <tissue evidence="1">Fresh leaf tissue</tissue>
    </source>
</reference>
<protein>
    <submittedName>
        <fullName evidence="1">Uncharacterized protein</fullName>
    </submittedName>
</protein>
<evidence type="ECO:0000313" key="2">
    <source>
        <dbReference type="Proteomes" id="UP000729402"/>
    </source>
</evidence>
<reference evidence="1" key="2">
    <citation type="submission" date="2021-02" db="EMBL/GenBank/DDBJ databases">
        <authorList>
            <person name="Kimball J.A."/>
            <person name="Haas M.W."/>
            <person name="Macchietto M."/>
            <person name="Kono T."/>
            <person name="Duquette J."/>
            <person name="Shao M."/>
        </authorList>
    </citation>
    <scope>NUCLEOTIDE SEQUENCE</scope>
    <source>
        <tissue evidence="1">Fresh leaf tissue</tissue>
    </source>
</reference>
<proteinExistence type="predicted"/>
<organism evidence="1 2">
    <name type="scientific">Zizania palustris</name>
    <name type="common">Northern wild rice</name>
    <dbReference type="NCBI Taxonomy" id="103762"/>
    <lineage>
        <taxon>Eukaryota</taxon>
        <taxon>Viridiplantae</taxon>
        <taxon>Streptophyta</taxon>
        <taxon>Embryophyta</taxon>
        <taxon>Tracheophyta</taxon>
        <taxon>Spermatophyta</taxon>
        <taxon>Magnoliopsida</taxon>
        <taxon>Liliopsida</taxon>
        <taxon>Poales</taxon>
        <taxon>Poaceae</taxon>
        <taxon>BOP clade</taxon>
        <taxon>Oryzoideae</taxon>
        <taxon>Oryzeae</taxon>
        <taxon>Zizaniinae</taxon>
        <taxon>Zizania</taxon>
    </lineage>
</organism>
<dbReference type="Proteomes" id="UP000729402">
    <property type="component" value="Unassembled WGS sequence"/>
</dbReference>
<sequence length="134" mass="14829">MLLRVPLRKVLPWGPPASLSYACSPSRLQDSFSCAFEKLNIARRGELCRRGPRLEKLNTAAALMCSAMGVRLRWKKQGRLVHVFDAVVSTRSWSPYRKLLPSPAALVESVAGGKNFLRVLELLAVSMLPLHGGM</sequence>
<dbReference type="EMBL" id="JAAALK010000285">
    <property type="protein sequence ID" value="KAG8065360.1"/>
    <property type="molecule type" value="Genomic_DNA"/>
</dbReference>
<keyword evidence="2" id="KW-1185">Reference proteome</keyword>
<dbReference type="PROSITE" id="PS51257">
    <property type="entry name" value="PROKAR_LIPOPROTEIN"/>
    <property type="match status" value="1"/>
</dbReference>
<accession>A0A8J5RZV6</accession>
<evidence type="ECO:0000313" key="1">
    <source>
        <dbReference type="EMBL" id="KAG8065360.1"/>
    </source>
</evidence>